<protein>
    <recommendedName>
        <fullName evidence="5">YqgF/RNase H-like domain-containing protein</fullName>
    </recommendedName>
</protein>
<name>A0A381ZMD7_9ZZZZ</name>
<dbReference type="NCBIfam" id="TIGR00250">
    <property type="entry name" value="RNAse_H_YqgF"/>
    <property type="match status" value="1"/>
</dbReference>
<reference evidence="6" key="1">
    <citation type="submission" date="2018-05" db="EMBL/GenBank/DDBJ databases">
        <authorList>
            <person name="Lanie J.A."/>
            <person name="Ng W.-L."/>
            <person name="Kazmierczak K.M."/>
            <person name="Andrzejewski T.M."/>
            <person name="Davidsen T.M."/>
            <person name="Wayne K.J."/>
            <person name="Tettelin H."/>
            <person name="Glass J.I."/>
            <person name="Rusch D."/>
            <person name="Podicherti R."/>
            <person name="Tsui H.-C.T."/>
            <person name="Winkler M.E."/>
        </authorList>
    </citation>
    <scope>NUCLEOTIDE SEQUENCE</scope>
</reference>
<gene>
    <name evidence="6" type="ORF">METZ01_LOCUS143264</name>
</gene>
<dbReference type="Pfam" id="PF03652">
    <property type="entry name" value="RuvX"/>
    <property type="match status" value="1"/>
</dbReference>
<keyword evidence="2" id="KW-0690">Ribosome biogenesis</keyword>
<evidence type="ECO:0000259" key="5">
    <source>
        <dbReference type="SMART" id="SM00732"/>
    </source>
</evidence>
<dbReference type="InterPro" id="IPR037027">
    <property type="entry name" value="YqgF/RNaseH-like_dom_sf"/>
</dbReference>
<keyword evidence="4" id="KW-0378">Hydrolase</keyword>
<dbReference type="Gene3D" id="3.30.420.140">
    <property type="entry name" value="YqgF/RNase H-like domain"/>
    <property type="match status" value="1"/>
</dbReference>
<dbReference type="InterPro" id="IPR005227">
    <property type="entry name" value="YqgF"/>
</dbReference>
<sequence length="140" mass="15895">MNILSIDYGDKRIGFAIGDSERKIPNPLQVIQNNSIPYIIDEIKKIVISYDVKKIVIGIPLNEDSSIGSQSYKVKDFSLIIKKELNIDVVGVDERFSSVDAEKILLEQDLSRKKRKKVIDALAASIILERYFENDDLINI</sequence>
<dbReference type="AlphaFoldDB" id="A0A381ZMD7"/>
<dbReference type="EMBL" id="UINC01021894">
    <property type="protein sequence ID" value="SVA90410.1"/>
    <property type="molecule type" value="Genomic_DNA"/>
</dbReference>
<feature type="domain" description="YqgF/RNase H-like" evidence="5">
    <location>
        <begin position="1"/>
        <end position="101"/>
    </location>
</feature>
<dbReference type="CDD" id="cd16964">
    <property type="entry name" value="YqgF"/>
    <property type="match status" value="1"/>
</dbReference>
<dbReference type="SUPFAM" id="SSF53098">
    <property type="entry name" value="Ribonuclease H-like"/>
    <property type="match status" value="1"/>
</dbReference>
<organism evidence="6">
    <name type="scientific">marine metagenome</name>
    <dbReference type="NCBI Taxonomy" id="408172"/>
    <lineage>
        <taxon>unclassified sequences</taxon>
        <taxon>metagenomes</taxon>
        <taxon>ecological metagenomes</taxon>
    </lineage>
</organism>
<keyword evidence="1" id="KW-0963">Cytoplasm</keyword>
<evidence type="ECO:0000256" key="1">
    <source>
        <dbReference type="ARBA" id="ARBA00022490"/>
    </source>
</evidence>
<dbReference type="GO" id="GO:0000967">
    <property type="term" value="P:rRNA 5'-end processing"/>
    <property type="evidence" value="ECO:0007669"/>
    <property type="project" value="TreeGrafter"/>
</dbReference>
<dbReference type="InterPro" id="IPR012337">
    <property type="entry name" value="RNaseH-like_sf"/>
</dbReference>
<evidence type="ECO:0000256" key="3">
    <source>
        <dbReference type="ARBA" id="ARBA00022722"/>
    </source>
</evidence>
<dbReference type="SMART" id="SM00732">
    <property type="entry name" value="YqgFc"/>
    <property type="match status" value="1"/>
</dbReference>
<evidence type="ECO:0000256" key="2">
    <source>
        <dbReference type="ARBA" id="ARBA00022517"/>
    </source>
</evidence>
<dbReference type="PANTHER" id="PTHR33317">
    <property type="entry name" value="POLYNUCLEOTIDYL TRANSFERASE, RIBONUCLEASE H-LIKE SUPERFAMILY PROTEIN"/>
    <property type="match status" value="1"/>
</dbReference>
<accession>A0A381ZMD7</accession>
<keyword evidence="3" id="KW-0540">Nuclease</keyword>
<dbReference type="PANTHER" id="PTHR33317:SF4">
    <property type="entry name" value="POLYNUCLEOTIDYL TRANSFERASE, RIBONUCLEASE H-LIKE SUPERFAMILY PROTEIN"/>
    <property type="match status" value="1"/>
</dbReference>
<dbReference type="GO" id="GO:0016787">
    <property type="term" value="F:hydrolase activity"/>
    <property type="evidence" value="ECO:0007669"/>
    <property type="project" value="UniProtKB-KW"/>
</dbReference>
<dbReference type="GO" id="GO:0005829">
    <property type="term" value="C:cytosol"/>
    <property type="evidence" value="ECO:0007669"/>
    <property type="project" value="TreeGrafter"/>
</dbReference>
<dbReference type="HAMAP" id="MF_00651">
    <property type="entry name" value="Nuclease_YqgF"/>
    <property type="match status" value="1"/>
</dbReference>
<dbReference type="InterPro" id="IPR006641">
    <property type="entry name" value="YqgF/RNaseH-like_dom"/>
</dbReference>
<dbReference type="GO" id="GO:0004518">
    <property type="term" value="F:nuclease activity"/>
    <property type="evidence" value="ECO:0007669"/>
    <property type="project" value="UniProtKB-KW"/>
</dbReference>
<evidence type="ECO:0000313" key="6">
    <source>
        <dbReference type="EMBL" id="SVA90410.1"/>
    </source>
</evidence>
<proteinExistence type="inferred from homology"/>
<evidence type="ECO:0000256" key="4">
    <source>
        <dbReference type="ARBA" id="ARBA00022801"/>
    </source>
</evidence>